<name>A0AAV1BYB5_OLDCO</name>
<dbReference type="Proteomes" id="UP001161247">
    <property type="component" value="Chromosome 1"/>
</dbReference>
<keyword evidence="2" id="KW-0472">Membrane</keyword>
<protein>
    <submittedName>
        <fullName evidence="3">OLC1v1021873C1</fullName>
    </submittedName>
</protein>
<evidence type="ECO:0000256" key="2">
    <source>
        <dbReference type="SAM" id="Phobius"/>
    </source>
</evidence>
<gene>
    <name evidence="3" type="ORF">OLC1_LOCUS478</name>
</gene>
<keyword evidence="2" id="KW-0812">Transmembrane</keyword>
<feature type="region of interest" description="Disordered" evidence="1">
    <location>
        <begin position="98"/>
        <end position="128"/>
    </location>
</feature>
<organism evidence="3 4">
    <name type="scientific">Oldenlandia corymbosa var. corymbosa</name>
    <dbReference type="NCBI Taxonomy" id="529605"/>
    <lineage>
        <taxon>Eukaryota</taxon>
        <taxon>Viridiplantae</taxon>
        <taxon>Streptophyta</taxon>
        <taxon>Embryophyta</taxon>
        <taxon>Tracheophyta</taxon>
        <taxon>Spermatophyta</taxon>
        <taxon>Magnoliopsida</taxon>
        <taxon>eudicotyledons</taxon>
        <taxon>Gunneridae</taxon>
        <taxon>Pentapetalae</taxon>
        <taxon>asterids</taxon>
        <taxon>lamiids</taxon>
        <taxon>Gentianales</taxon>
        <taxon>Rubiaceae</taxon>
        <taxon>Rubioideae</taxon>
        <taxon>Spermacoceae</taxon>
        <taxon>Hedyotis-Oldenlandia complex</taxon>
        <taxon>Oldenlandia</taxon>
    </lineage>
</organism>
<feature type="transmembrane region" description="Helical" evidence="2">
    <location>
        <begin position="293"/>
        <end position="314"/>
    </location>
</feature>
<sequence length="563" mass="61904">MDAKQNIERFSSCRGVAFEIKPHADPFAISNQNNGSKKYWFPWERTYSKINPSSGRIGSLISRTTSKASSHFCDLDFEDAEDDDEGDALANIEEGLDDEKLDHPSGAASELPPLPKLPSKRDKKPQPPHSRLSVILLDQGLFTVYKRLFVVCITLNITALILAATGNFPYARNRAALFSIANIFALTICRSEAFLRVVFWLVVKLLGHSFVPIPIKTMTTSLLQSLGGIHSGCGISSIAWLIYALILTLKNRENSSPEIIGVAAAILSLICLSSLAAFPLVRHLHHNVFERTHRFAGWSALALLWAFVLLTISYDPASKSYSNDFGNRLVKQQEFWFTLGISLLIIIPWVTVRRVPVKMSSPSGHASIIKFEGGVKPGILGRISPSPFSEWHAFGIISDGKSEHMMLAGAVGDFTKTLVAKPPTHLWVRQVHFAGLPYLVNMYDRVLVVATGSGICVFLSFLLQPCKADVCVLWVTKGVEQNFGKEIKGWMSDNGQYDGKRKKVIVHDTAVLGRPNVSQMSVDTAKEWGAQVVIVTSNPEGSRDVVNACKASGVPAFGPIWDS</sequence>
<dbReference type="AlphaFoldDB" id="A0AAV1BYB5"/>
<evidence type="ECO:0000313" key="3">
    <source>
        <dbReference type="EMBL" id="CAI9087728.1"/>
    </source>
</evidence>
<evidence type="ECO:0000256" key="1">
    <source>
        <dbReference type="SAM" id="MobiDB-lite"/>
    </source>
</evidence>
<feature type="transmembrane region" description="Helical" evidence="2">
    <location>
        <begin position="222"/>
        <end position="247"/>
    </location>
</feature>
<reference evidence="3" key="1">
    <citation type="submission" date="2023-03" db="EMBL/GenBank/DDBJ databases">
        <authorList>
            <person name="Julca I."/>
        </authorList>
    </citation>
    <scope>NUCLEOTIDE SEQUENCE</scope>
</reference>
<keyword evidence="4" id="KW-1185">Reference proteome</keyword>
<evidence type="ECO:0000313" key="4">
    <source>
        <dbReference type="Proteomes" id="UP001161247"/>
    </source>
</evidence>
<dbReference type="PANTHER" id="PTHR33927:SF1">
    <property type="entry name" value="TRANSMEMBRANE PROTEIN"/>
    <property type="match status" value="1"/>
</dbReference>
<dbReference type="PANTHER" id="PTHR33927">
    <property type="entry name" value="TRANSMEMBRANE PROTEIN"/>
    <property type="match status" value="1"/>
</dbReference>
<dbReference type="EMBL" id="OX459118">
    <property type="protein sequence ID" value="CAI9087728.1"/>
    <property type="molecule type" value="Genomic_DNA"/>
</dbReference>
<feature type="transmembrane region" description="Helical" evidence="2">
    <location>
        <begin position="148"/>
        <end position="170"/>
    </location>
</feature>
<dbReference type="InterPro" id="IPR052979">
    <property type="entry name" value="Adenylate-forming_domain"/>
</dbReference>
<feature type="transmembrane region" description="Helical" evidence="2">
    <location>
        <begin position="259"/>
        <end position="281"/>
    </location>
</feature>
<feature type="transmembrane region" description="Helical" evidence="2">
    <location>
        <begin position="334"/>
        <end position="352"/>
    </location>
</feature>
<proteinExistence type="predicted"/>
<keyword evidence="2" id="KW-1133">Transmembrane helix</keyword>
<accession>A0AAV1BYB5</accession>